<dbReference type="Proteomes" id="UP001057498">
    <property type="component" value="Chromosome"/>
</dbReference>
<evidence type="ECO:0000313" key="2">
    <source>
        <dbReference type="EMBL" id="BDI07320.1"/>
    </source>
</evidence>
<dbReference type="NCBIfam" id="TIGR02595">
    <property type="entry name" value="PEP_CTERM"/>
    <property type="match status" value="1"/>
</dbReference>
<sequence>MKKRLHQLAAAAVLSIASLSANAAFDLTINYTGPAQYQSYFTQAETFWESVITGYQTGVSLTGFSIAASIASIDGQWGTLGYAGPDTIASHSGTWYTRTASMVFDLDDMAYMTGSGTFGDVIRHEMGHTIGIGTLWELNGLYASGSGQYTGANALAEYKTEYGQSSATFIPVELGGGAGTADGHWNEVDGGWGLTGITDSQGRDMRNELMTGWLDAPTYVSRTTVASLQDLGYTVNMNAVPEPETYALFALGLPLLLRFAKRRQSSVA</sequence>
<name>A0ABN6PVM8_9BURK</name>
<evidence type="ECO:0000256" key="1">
    <source>
        <dbReference type="SAM" id="SignalP"/>
    </source>
</evidence>
<evidence type="ECO:0000313" key="3">
    <source>
        <dbReference type="Proteomes" id="UP001057498"/>
    </source>
</evidence>
<reference evidence="2" key="1">
    <citation type="submission" date="2022-04" db="EMBL/GenBank/DDBJ databases">
        <title>Whole genome sequence of Sphaerotilus sp. FB-5.</title>
        <authorList>
            <person name="Takeda M."/>
            <person name="Narihara S."/>
            <person name="Akimoto M."/>
            <person name="Akimoto R."/>
            <person name="Nishiyashiki S."/>
            <person name="Murakami T."/>
        </authorList>
    </citation>
    <scope>NUCLEOTIDE SEQUENCE</scope>
    <source>
        <strain evidence="2">FB-5</strain>
    </source>
</reference>
<proteinExistence type="predicted"/>
<dbReference type="EMBL" id="AP025730">
    <property type="protein sequence ID" value="BDI07320.1"/>
    <property type="molecule type" value="Genomic_DNA"/>
</dbReference>
<dbReference type="SUPFAM" id="SSF55486">
    <property type="entry name" value="Metalloproteases ('zincins'), catalytic domain"/>
    <property type="match status" value="1"/>
</dbReference>
<keyword evidence="3" id="KW-1185">Reference proteome</keyword>
<feature type="signal peptide" evidence="1">
    <location>
        <begin position="1"/>
        <end position="23"/>
    </location>
</feature>
<keyword evidence="1" id="KW-0732">Signal</keyword>
<dbReference type="InterPro" id="IPR013424">
    <property type="entry name" value="Ice-binding_C"/>
</dbReference>
<feature type="chain" id="PRO_5045115227" evidence="1">
    <location>
        <begin position="24"/>
        <end position="268"/>
    </location>
</feature>
<protein>
    <submittedName>
        <fullName evidence="2">PEP-CTERM domain protein</fullName>
    </submittedName>
</protein>
<accession>A0ABN6PVM8</accession>
<dbReference type="Gene3D" id="3.90.132.10">
    <property type="entry name" value="Leishmanolysin , domain 2"/>
    <property type="match status" value="1"/>
</dbReference>
<organism evidence="2 3">
    <name type="scientific">Sphaerotilus microaerophilus</name>
    <dbReference type="NCBI Taxonomy" id="2914710"/>
    <lineage>
        <taxon>Bacteria</taxon>
        <taxon>Pseudomonadati</taxon>
        <taxon>Pseudomonadota</taxon>
        <taxon>Betaproteobacteria</taxon>
        <taxon>Burkholderiales</taxon>
        <taxon>Sphaerotilaceae</taxon>
        <taxon>Sphaerotilus</taxon>
    </lineage>
</organism>
<gene>
    <name evidence="2" type="ORF">CATMQ487_42900</name>
</gene>
<dbReference type="RefSeq" id="WP_251970524.1">
    <property type="nucleotide sequence ID" value="NZ_AP025730.1"/>
</dbReference>